<dbReference type="AlphaFoldDB" id="A0AAN9SAL8"/>
<accession>A0AAN9SAL8</accession>
<gene>
    <name evidence="1" type="ORF">VNO78_20620</name>
</gene>
<name>A0AAN9SAL8_PSOTE</name>
<dbReference type="EMBL" id="JAYMYS010000005">
    <property type="protein sequence ID" value="KAK7392190.1"/>
    <property type="molecule type" value="Genomic_DNA"/>
</dbReference>
<evidence type="ECO:0000313" key="1">
    <source>
        <dbReference type="EMBL" id="KAK7392190.1"/>
    </source>
</evidence>
<evidence type="ECO:0000313" key="2">
    <source>
        <dbReference type="Proteomes" id="UP001386955"/>
    </source>
</evidence>
<reference evidence="1 2" key="1">
    <citation type="submission" date="2024-01" db="EMBL/GenBank/DDBJ databases">
        <title>The genomes of 5 underutilized Papilionoideae crops provide insights into root nodulation and disease resistanc.</title>
        <authorList>
            <person name="Jiang F."/>
        </authorList>
    </citation>
    <scope>NUCLEOTIDE SEQUENCE [LARGE SCALE GENOMIC DNA]</scope>
    <source>
        <strain evidence="1">DUOXIRENSHENG_FW03</strain>
        <tissue evidence="1">Leaves</tissue>
    </source>
</reference>
<comment type="caution">
    <text evidence="1">The sequence shown here is derived from an EMBL/GenBank/DDBJ whole genome shotgun (WGS) entry which is preliminary data.</text>
</comment>
<keyword evidence="2" id="KW-1185">Reference proteome</keyword>
<proteinExistence type="predicted"/>
<protein>
    <submittedName>
        <fullName evidence="1">Uncharacterized protein</fullName>
    </submittedName>
</protein>
<organism evidence="1 2">
    <name type="scientific">Psophocarpus tetragonolobus</name>
    <name type="common">Winged bean</name>
    <name type="synonym">Dolichos tetragonolobus</name>
    <dbReference type="NCBI Taxonomy" id="3891"/>
    <lineage>
        <taxon>Eukaryota</taxon>
        <taxon>Viridiplantae</taxon>
        <taxon>Streptophyta</taxon>
        <taxon>Embryophyta</taxon>
        <taxon>Tracheophyta</taxon>
        <taxon>Spermatophyta</taxon>
        <taxon>Magnoliopsida</taxon>
        <taxon>eudicotyledons</taxon>
        <taxon>Gunneridae</taxon>
        <taxon>Pentapetalae</taxon>
        <taxon>rosids</taxon>
        <taxon>fabids</taxon>
        <taxon>Fabales</taxon>
        <taxon>Fabaceae</taxon>
        <taxon>Papilionoideae</taxon>
        <taxon>50 kb inversion clade</taxon>
        <taxon>NPAAA clade</taxon>
        <taxon>indigoferoid/millettioid clade</taxon>
        <taxon>Phaseoleae</taxon>
        <taxon>Psophocarpus</taxon>
    </lineage>
</organism>
<dbReference type="Proteomes" id="UP001386955">
    <property type="component" value="Unassembled WGS sequence"/>
</dbReference>
<sequence>MKGDEGTESVFCCHETLQRDQYLANQELREQWRIFTRLWLDLWARLIMQDAQEDGDRAIPDDLSGGSHDTELLETYFVPILGVEEGFLKILTSTLSSLKLIFKFQTDQPIQNPWP</sequence>